<accession>A0AAV8Z9Y4</accession>
<evidence type="ECO:0000313" key="5">
    <source>
        <dbReference type="EMBL" id="KAJ8960978.1"/>
    </source>
</evidence>
<evidence type="ECO:0000259" key="4">
    <source>
        <dbReference type="PROSITE" id="PS51186"/>
    </source>
</evidence>
<dbReference type="AlphaFoldDB" id="A0AAV8Z9Y4"/>
<reference evidence="5" key="1">
    <citation type="journal article" date="2023" name="Insect Mol. Biol.">
        <title>Genome sequencing provides insights into the evolution of gene families encoding plant cell wall-degrading enzymes in longhorned beetles.</title>
        <authorList>
            <person name="Shin N.R."/>
            <person name="Okamura Y."/>
            <person name="Kirsch R."/>
            <person name="Pauchet Y."/>
        </authorList>
    </citation>
    <scope>NUCLEOTIDE SEQUENCE</scope>
    <source>
        <strain evidence="5">AMC_N1</strain>
    </source>
</reference>
<dbReference type="CDD" id="cd04301">
    <property type="entry name" value="NAT_SF"/>
    <property type="match status" value="1"/>
</dbReference>
<dbReference type="GO" id="GO:0008080">
    <property type="term" value="F:N-acetyltransferase activity"/>
    <property type="evidence" value="ECO:0007669"/>
    <property type="project" value="UniProtKB-ARBA"/>
</dbReference>
<dbReference type="InterPro" id="IPR000182">
    <property type="entry name" value="GNAT_dom"/>
</dbReference>
<proteinExistence type="inferred from homology"/>
<dbReference type="PANTHER" id="PTHR10545">
    <property type="entry name" value="DIAMINE N-ACETYLTRANSFERASE"/>
    <property type="match status" value="1"/>
</dbReference>
<comment type="similarity">
    <text evidence="1">Belongs to the acetyltransferase family.</text>
</comment>
<dbReference type="PROSITE" id="PS51186">
    <property type="entry name" value="GNAT"/>
    <property type="match status" value="1"/>
</dbReference>
<keyword evidence="2" id="KW-0808">Transferase</keyword>
<feature type="domain" description="N-acetyltransferase" evidence="4">
    <location>
        <begin position="9"/>
        <end position="146"/>
    </location>
</feature>
<evidence type="ECO:0000256" key="1">
    <source>
        <dbReference type="ARBA" id="ARBA00008694"/>
    </source>
</evidence>
<keyword evidence="3" id="KW-0012">Acyltransferase</keyword>
<dbReference type="SUPFAM" id="SSF55729">
    <property type="entry name" value="Acyl-CoA N-acyltransferases (Nat)"/>
    <property type="match status" value="1"/>
</dbReference>
<dbReference type="Gene3D" id="3.40.630.30">
    <property type="match status" value="1"/>
</dbReference>
<dbReference type="FunFam" id="3.40.630.30:FF:000064">
    <property type="entry name" value="GNAT family acetyltransferase"/>
    <property type="match status" value="1"/>
</dbReference>
<evidence type="ECO:0000256" key="3">
    <source>
        <dbReference type="ARBA" id="ARBA00023315"/>
    </source>
</evidence>
<comment type="caution">
    <text evidence="5">The sequence shown here is derived from an EMBL/GenBank/DDBJ whole genome shotgun (WGS) entry which is preliminary data.</text>
</comment>
<dbReference type="EMBL" id="JAPWTK010000007">
    <property type="protein sequence ID" value="KAJ8960978.1"/>
    <property type="molecule type" value="Genomic_DNA"/>
</dbReference>
<protein>
    <recommendedName>
        <fullName evidence="4">N-acetyltransferase domain-containing protein</fullName>
    </recommendedName>
</protein>
<dbReference type="PANTHER" id="PTHR10545:SF29">
    <property type="entry name" value="GH14572P-RELATED"/>
    <property type="match status" value="1"/>
</dbReference>
<keyword evidence="6" id="KW-1185">Reference proteome</keyword>
<name>A0AAV8Z9Y4_9CUCU</name>
<dbReference type="InterPro" id="IPR051016">
    <property type="entry name" value="Diverse_Substrate_AcTransf"/>
</dbReference>
<gene>
    <name evidence="5" type="ORF">NQ318_020282</name>
</gene>
<organism evidence="5 6">
    <name type="scientific">Aromia moschata</name>
    <dbReference type="NCBI Taxonomy" id="1265417"/>
    <lineage>
        <taxon>Eukaryota</taxon>
        <taxon>Metazoa</taxon>
        <taxon>Ecdysozoa</taxon>
        <taxon>Arthropoda</taxon>
        <taxon>Hexapoda</taxon>
        <taxon>Insecta</taxon>
        <taxon>Pterygota</taxon>
        <taxon>Neoptera</taxon>
        <taxon>Endopterygota</taxon>
        <taxon>Coleoptera</taxon>
        <taxon>Polyphaga</taxon>
        <taxon>Cucujiformia</taxon>
        <taxon>Chrysomeloidea</taxon>
        <taxon>Cerambycidae</taxon>
        <taxon>Cerambycinae</taxon>
        <taxon>Callichromatini</taxon>
        <taxon>Aromia</taxon>
    </lineage>
</organism>
<dbReference type="Proteomes" id="UP001162162">
    <property type="component" value="Unassembled WGS sequence"/>
</dbReference>
<evidence type="ECO:0000256" key="2">
    <source>
        <dbReference type="ARBA" id="ARBA00022679"/>
    </source>
</evidence>
<dbReference type="InterPro" id="IPR016181">
    <property type="entry name" value="Acyl_CoA_acyltransferase"/>
</dbReference>
<dbReference type="Pfam" id="PF00583">
    <property type="entry name" value="Acetyltransf_1"/>
    <property type="match status" value="1"/>
</dbReference>
<sequence length="151" mass="17817">MLKCQEFNITVRKAKREDMIQVYKLVKDITARRSFDTESPAFTCIVAELSDGHIVGYALYYYSYSTWVGKSILLEDIYVQPAYRRNGIGRQLFMAVVKIAHDSKIRRMDFHVLSWNPAVDFYKRLGAVNLTVTDKWHIFRMDHRCIQRLFP</sequence>
<evidence type="ECO:0000313" key="6">
    <source>
        <dbReference type="Proteomes" id="UP001162162"/>
    </source>
</evidence>